<gene>
    <name evidence="6" type="ORF">C8E89_11369</name>
</gene>
<evidence type="ECO:0000256" key="3">
    <source>
        <dbReference type="ARBA" id="ARBA00023026"/>
    </source>
</evidence>
<dbReference type="InterPro" id="IPR029058">
    <property type="entry name" value="AB_hydrolase_fold"/>
</dbReference>
<evidence type="ECO:0000313" key="6">
    <source>
        <dbReference type="EMBL" id="PXX06557.1"/>
    </source>
</evidence>
<evidence type="ECO:0000256" key="1">
    <source>
        <dbReference type="ARBA" id="ARBA00007169"/>
    </source>
</evidence>
<evidence type="ECO:0000259" key="5">
    <source>
        <dbReference type="Pfam" id="PF00975"/>
    </source>
</evidence>
<reference evidence="6 7" key="2">
    <citation type="submission" date="2018-06" db="EMBL/GenBank/DDBJ databases">
        <title>Sequencing of bacterial isolates from soil warming experiment in Harvard Forest, Massachusetts, USA.</title>
        <authorList>
            <person name="Deangelis K.PhD."/>
        </authorList>
    </citation>
    <scope>NUCLEOTIDE SEQUENCE [LARGE SCALE GENOMIC DNA]</scope>
    <source>
        <strain evidence="6 7">GAS496</strain>
    </source>
</reference>
<keyword evidence="7" id="KW-1185">Reference proteome</keyword>
<dbReference type="PANTHER" id="PTHR11487:SF0">
    <property type="entry name" value="S-ACYL FATTY ACID SYNTHASE THIOESTERASE, MEDIUM CHAIN"/>
    <property type="match status" value="1"/>
</dbReference>
<dbReference type="OrthoDB" id="8480037at2"/>
<comment type="caution">
    <text evidence="6">The sequence shown here is derived from an EMBL/GenBank/DDBJ whole genome shotgun (WGS) entry which is preliminary data.</text>
</comment>
<dbReference type="Pfam" id="PF00975">
    <property type="entry name" value="Thioesterase"/>
    <property type="match status" value="1"/>
</dbReference>
<dbReference type="Gene3D" id="3.40.50.1820">
    <property type="entry name" value="alpha/beta hydrolase"/>
    <property type="match status" value="1"/>
</dbReference>
<evidence type="ECO:0000256" key="2">
    <source>
        <dbReference type="ARBA" id="ARBA00015007"/>
    </source>
</evidence>
<dbReference type="PANTHER" id="PTHR11487">
    <property type="entry name" value="THIOESTERASE"/>
    <property type="match status" value="1"/>
</dbReference>
<proteinExistence type="inferred from homology"/>
<accession>A0A318HHY7</accession>
<evidence type="ECO:0000313" key="7">
    <source>
        <dbReference type="Proteomes" id="UP000247781"/>
    </source>
</evidence>
<reference evidence="7" key="1">
    <citation type="submission" date="2018-05" db="EMBL/GenBank/DDBJ databases">
        <authorList>
            <person name="Deangelis K."/>
            <person name="Huntemann M."/>
            <person name="Clum A."/>
            <person name="Pillay M."/>
            <person name="Palaniappan K."/>
            <person name="Varghese N."/>
            <person name="Mikhailova N."/>
            <person name="Stamatis D."/>
            <person name="Reddy T."/>
            <person name="Daum C."/>
            <person name="Shapiro N."/>
            <person name="Ivanova N."/>
            <person name="Kyrpides N."/>
            <person name="Woyke T."/>
        </authorList>
    </citation>
    <scope>NUCLEOTIDE SEQUENCE [LARGE SCALE GENOMIC DNA]</scope>
    <source>
        <strain evidence="7">GAS496</strain>
    </source>
</reference>
<comment type="similarity">
    <text evidence="1">Belongs to the thioesterase family.</text>
</comment>
<protein>
    <recommendedName>
        <fullName evidence="2">Thioesterase TesA</fullName>
    </recommendedName>
</protein>
<keyword evidence="3" id="KW-0843">Virulence</keyword>
<feature type="domain" description="Thioesterase" evidence="5">
    <location>
        <begin position="1"/>
        <end position="196"/>
    </location>
</feature>
<comment type="catalytic activity">
    <reaction evidence="4">
        <text>a fatty acyl-CoA + H2O = a fatty acid + CoA + H(+)</text>
        <dbReference type="Rhea" id="RHEA:16781"/>
        <dbReference type="ChEBI" id="CHEBI:15377"/>
        <dbReference type="ChEBI" id="CHEBI:15378"/>
        <dbReference type="ChEBI" id="CHEBI:28868"/>
        <dbReference type="ChEBI" id="CHEBI:57287"/>
        <dbReference type="ChEBI" id="CHEBI:77636"/>
    </reaction>
</comment>
<dbReference type="AlphaFoldDB" id="A0A318HHY7"/>
<name>A0A318HHY7_9MYCO</name>
<dbReference type="GO" id="GO:0008610">
    <property type="term" value="P:lipid biosynthetic process"/>
    <property type="evidence" value="ECO:0007669"/>
    <property type="project" value="TreeGrafter"/>
</dbReference>
<dbReference type="InterPro" id="IPR001031">
    <property type="entry name" value="Thioesterase"/>
</dbReference>
<sequence>MFNAWNKALGPGVDVVPVEILNRERFATLGQLVDEVSEQLRSALDSPHVFFGHSFGALLAYRLACLRAASGSPSPRALMVSSFAPPHLPAPVPVVDHLDDHQLTALLSDLGGIPPELAEWPALRDRAVAAARIDLRLCRTDDEAEPVALSCPIHAFGGSDDPLVTESDLYEWRSRTTGEFSMHVLQGGHFYLSDGPQLFATLLPLLSRLPAVIEKC</sequence>
<evidence type="ECO:0000256" key="4">
    <source>
        <dbReference type="ARBA" id="ARBA00024293"/>
    </source>
</evidence>
<organism evidence="6 7">
    <name type="scientific">Mycolicibacterium moriokaense</name>
    <dbReference type="NCBI Taxonomy" id="39691"/>
    <lineage>
        <taxon>Bacteria</taxon>
        <taxon>Bacillati</taxon>
        <taxon>Actinomycetota</taxon>
        <taxon>Actinomycetes</taxon>
        <taxon>Mycobacteriales</taxon>
        <taxon>Mycobacteriaceae</taxon>
        <taxon>Mycolicibacterium</taxon>
    </lineage>
</organism>
<dbReference type="EMBL" id="QJJU01000013">
    <property type="protein sequence ID" value="PXX06557.1"/>
    <property type="molecule type" value="Genomic_DNA"/>
</dbReference>
<dbReference type="Proteomes" id="UP000247781">
    <property type="component" value="Unassembled WGS sequence"/>
</dbReference>
<dbReference type="InterPro" id="IPR012223">
    <property type="entry name" value="TEII"/>
</dbReference>
<dbReference type="SUPFAM" id="SSF53474">
    <property type="entry name" value="alpha/beta-Hydrolases"/>
    <property type="match status" value="1"/>
</dbReference>